<proteinExistence type="predicted"/>
<protein>
    <submittedName>
        <fullName evidence="2">Uncharacterized protein</fullName>
    </submittedName>
</protein>
<dbReference type="AlphaFoldDB" id="A0A5N7BDS7"/>
<accession>A0A5N7BDS7</accession>
<reference evidence="2 3" key="1">
    <citation type="submission" date="2019-04" db="EMBL/GenBank/DDBJ databases">
        <title>Friends and foes A comparative genomics studyof 23 Aspergillus species from section Flavi.</title>
        <authorList>
            <consortium name="DOE Joint Genome Institute"/>
            <person name="Kjaerbolling I."/>
            <person name="Vesth T."/>
            <person name="Frisvad J.C."/>
            <person name="Nybo J.L."/>
            <person name="Theobald S."/>
            <person name="Kildgaard S."/>
            <person name="Isbrandt T."/>
            <person name="Kuo A."/>
            <person name="Sato A."/>
            <person name="Lyhne E.K."/>
            <person name="Kogle M.E."/>
            <person name="Wiebenga A."/>
            <person name="Kun R.S."/>
            <person name="Lubbers R.J."/>
            <person name="Makela M.R."/>
            <person name="Barry K."/>
            <person name="Chovatia M."/>
            <person name="Clum A."/>
            <person name="Daum C."/>
            <person name="Haridas S."/>
            <person name="He G."/>
            <person name="LaButti K."/>
            <person name="Lipzen A."/>
            <person name="Mondo S."/>
            <person name="Riley R."/>
            <person name="Salamov A."/>
            <person name="Simmons B.A."/>
            <person name="Magnuson J.K."/>
            <person name="Henrissat B."/>
            <person name="Mortensen U.H."/>
            <person name="Larsen T.O."/>
            <person name="Devries R.P."/>
            <person name="Grigoriev I.V."/>
            <person name="Machida M."/>
            <person name="Baker S.E."/>
            <person name="Andersen M.R."/>
        </authorList>
    </citation>
    <scope>NUCLEOTIDE SEQUENCE [LARGE SCALE GENOMIC DNA]</scope>
    <source>
        <strain evidence="2 3">IBT 29228</strain>
    </source>
</reference>
<dbReference type="EMBL" id="ML736188">
    <property type="protein sequence ID" value="KAE8379890.1"/>
    <property type="molecule type" value="Genomic_DNA"/>
</dbReference>
<feature type="region of interest" description="Disordered" evidence="1">
    <location>
        <begin position="127"/>
        <end position="148"/>
    </location>
</feature>
<name>A0A5N7BDS7_9EURO</name>
<gene>
    <name evidence="2" type="ORF">BDV26DRAFT_279961</name>
</gene>
<sequence>MTSIANRSSLFESPSVPRSAQQWKAALQDIKLLYIQRQYKQCAARATELLEKARDLVCIPTPPWTKANREQLHPIYKTYLYFYSAVCYEEMGRAAHKFSSTKIPLLQVALDQFDICSTVLPSPIPVSSRPSEESNFPSLGDFSSPSEFSDSPSTVSSLVTNITDIIDKTMQWKDDDPFISDSNSCPDMDLGTTMTTVTDGNESHPLIPAPLTFRKSSSEIRPLKVVLHGSGHAVAAQCEIPERAHLPPPLPFKIVPRAASGKYKRTDSSPNSRDSLLCTDGLLIDLSERKAAPVTPQYSDSIRRYNGSIRCLRAQIDSSINSIHALINQVEEMQHTRKMAKTVKRSASFWSFSPIRGGDGCWEKVDAPRRSPGQETKEERIERLRTEGWNTVGLRSAARGWKGREYYQEYCSSVLDELYLE</sequence>
<evidence type="ECO:0000313" key="3">
    <source>
        <dbReference type="Proteomes" id="UP000326198"/>
    </source>
</evidence>
<organism evidence="2 3">
    <name type="scientific">Aspergillus bertholletiae</name>
    <dbReference type="NCBI Taxonomy" id="1226010"/>
    <lineage>
        <taxon>Eukaryota</taxon>
        <taxon>Fungi</taxon>
        <taxon>Dikarya</taxon>
        <taxon>Ascomycota</taxon>
        <taxon>Pezizomycotina</taxon>
        <taxon>Eurotiomycetes</taxon>
        <taxon>Eurotiomycetidae</taxon>
        <taxon>Eurotiales</taxon>
        <taxon>Aspergillaceae</taxon>
        <taxon>Aspergillus</taxon>
        <taxon>Aspergillus subgen. Circumdati</taxon>
    </lineage>
</organism>
<dbReference type="Proteomes" id="UP000326198">
    <property type="component" value="Unassembled WGS sequence"/>
</dbReference>
<keyword evidence="3" id="KW-1185">Reference proteome</keyword>
<evidence type="ECO:0000313" key="2">
    <source>
        <dbReference type="EMBL" id="KAE8379890.1"/>
    </source>
</evidence>
<evidence type="ECO:0000256" key="1">
    <source>
        <dbReference type="SAM" id="MobiDB-lite"/>
    </source>
</evidence>
<dbReference type="OrthoDB" id="3641178at2759"/>